<dbReference type="InterPro" id="IPR036397">
    <property type="entry name" value="RNaseH_sf"/>
</dbReference>
<dbReference type="CDD" id="cd01647">
    <property type="entry name" value="RT_LTR"/>
    <property type="match status" value="1"/>
</dbReference>
<dbReference type="Gene3D" id="3.10.10.10">
    <property type="entry name" value="HIV Type 1 Reverse Transcriptase, subunit A, domain 1"/>
    <property type="match status" value="1"/>
</dbReference>
<dbReference type="InterPro" id="IPR000477">
    <property type="entry name" value="RT_dom"/>
</dbReference>
<dbReference type="PANTHER" id="PTHR37984">
    <property type="entry name" value="PROTEIN CBG26694"/>
    <property type="match status" value="1"/>
</dbReference>
<dbReference type="Pfam" id="PF00078">
    <property type="entry name" value="RVT_1"/>
    <property type="match status" value="1"/>
</dbReference>
<sequence length="527" mass="59978">MMWTLHTKTLVTLVASTKEFQAERKETRVSYALIVKGVEDVMENAISAVIKPLLAEFSKIVADDTSDALPPMSPKESEVLREKIEELLKKGHIQESISPCAVPALLTPKKDVSWRMCVDSRAINKITVRYRFPIPILDDLLDQLAGARLFSKIDLRSGYHEIQIKPGDEWKAAFKIKDGLYEWLVMPFGLSNAPNTFMRQMTQVLRPFMGKFMVVYFDDILIYSQTNEEHLGHLQKVMKALADNDLFVNLKKCTFLTNKLLFLGYIVSSDGIHVDETKVHAVRDCHRLRHCASNKVADALSRKTTLLVTISNEVVGFDSIKELYASDEDFGNIWMKLETKHHRVLRVDISMDFVLGLPCTQRGVDYVFVVVDKFSKMAHFIPCKKTSDSTHIARLFFQEVVRLHAVPKSITSDRDSNQSHIGEYDTCLCGEKPKFWDVSLAQAEFAYNSAVHSSTLFSPFKFVYKTSPSHMVDLVNLPGKKNVQANRMVKEVQATHEVVRANITKANVKYKMAADKHRRKKLFQVGN</sequence>
<dbReference type="Gene3D" id="3.30.70.270">
    <property type="match status" value="1"/>
</dbReference>
<protein>
    <submittedName>
        <fullName evidence="2">RNA-directed DNA polymerase</fullName>
    </submittedName>
</protein>
<dbReference type="Gene3D" id="3.30.420.10">
    <property type="entry name" value="Ribonuclease H-like superfamily/Ribonuclease H"/>
    <property type="match status" value="2"/>
</dbReference>
<dbReference type="EMBL" id="BKCJ010007986">
    <property type="protein sequence ID" value="GEU79978.1"/>
    <property type="molecule type" value="Genomic_DNA"/>
</dbReference>
<feature type="domain" description="Reverse transcriptase" evidence="1">
    <location>
        <begin position="88"/>
        <end position="267"/>
    </location>
</feature>
<dbReference type="InterPro" id="IPR012337">
    <property type="entry name" value="RNaseH-like_sf"/>
</dbReference>
<name>A0A6L2N197_TANCI</name>
<gene>
    <name evidence="2" type="ORF">Tci_051956</name>
</gene>
<keyword evidence="2" id="KW-0695">RNA-directed DNA polymerase</keyword>
<dbReference type="InterPro" id="IPR043128">
    <property type="entry name" value="Rev_trsase/Diguanyl_cyclase"/>
</dbReference>
<dbReference type="SUPFAM" id="SSF56672">
    <property type="entry name" value="DNA/RNA polymerases"/>
    <property type="match status" value="1"/>
</dbReference>
<organism evidence="2">
    <name type="scientific">Tanacetum cinerariifolium</name>
    <name type="common">Dalmatian daisy</name>
    <name type="synonym">Chrysanthemum cinerariifolium</name>
    <dbReference type="NCBI Taxonomy" id="118510"/>
    <lineage>
        <taxon>Eukaryota</taxon>
        <taxon>Viridiplantae</taxon>
        <taxon>Streptophyta</taxon>
        <taxon>Embryophyta</taxon>
        <taxon>Tracheophyta</taxon>
        <taxon>Spermatophyta</taxon>
        <taxon>Magnoliopsida</taxon>
        <taxon>eudicotyledons</taxon>
        <taxon>Gunneridae</taxon>
        <taxon>Pentapetalae</taxon>
        <taxon>asterids</taxon>
        <taxon>campanulids</taxon>
        <taxon>Asterales</taxon>
        <taxon>Asteraceae</taxon>
        <taxon>Asteroideae</taxon>
        <taxon>Anthemideae</taxon>
        <taxon>Anthemidinae</taxon>
        <taxon>Tanacetum</taxon>
    </lineage>
</organism>
<dbReference type="InterPro" id="IPR043502">
    <property type="entry name" value="DNA/RNA_pol_sf"/>
</dbReference>
<reference evidence="2" key="1">
    <citation type="journal article" date="2019" name="Sci. Rep.">
        <title>Draft genome of Tanacetum cinerariifolium, the natural source of mosquito coil.</title>
        <authorList>
            <person name="Yamashiro T."/>
            <person name="Shiraishi A."/>
            <person name="Satake H."/>
            <person name="Nakayama K."/>
        </authorList>
    </citation>
    <scope>NUCLEOTIDE SEQUENCE</scope>
</reference>
<proteinExistence type="predicted"/>
<dbReference type="GO" id="GO:0003964">
    <property type="term" value="F:RNA-directed DNA polymerase activity"/>
    <property type="evidence" value="ECO:0007669"/>
    <property type="project" value="UniProtKB-KW"/>
</dbReference>
<dbReference type="PANTHER" id="PTHR37984:SF5">
    <property type="entry name" value="PROTEIN NYNRIN-LIKE"/>
    <property type="match status" value="1"/>
</dbReference>
<keyword evidence="2" id="KW-0548">Nucleotidyltransferase</keyword>
<dbReference type="SUPFAM" id="SSF53098">
    <property type="entry name" value="Ribonuclease H-like"/>
    <property type="match status" value="1"/>
</dbReference>
<evidence type="ECO:0000313" key="2">
    <source>
        <dbReference type="EMBL" id="GEU79978.1"/>
    </source>
</evidence>
<keyword evidence="2" id="KW-0808">Transferase</keyword>
<evidence type="ECO:0000259" key="1">
    <source>
        <dbReference type="PROSITE" id="PS50878"/>
    </source>
</evidence>
<dbReference type="AlphaFoldDB" id="A0A6L2N197"/>
<dbReference type="PROSITE" id="PS50878">
    <property type="entry name" value="RT_POL"/>
    <property type="match status" value="1"/>
</dbReference>
<dbReference type="GO" id="GO:0003676">
    <property type="term" value="F:nucleic acid binding"/>
    <property type="evidence" value="ECO:0007669"/>
    <property type="project" value="InterPro"/>
</dbReference>
<accession>A0A6L2N197</accession>
<comment type="caution">
    <text evidence="2">The sequence shown here is derived from an EMBL/GenBank/DDBJ whole genome shotgun (WGS) entry which is preliminary data.</text>
</comment>
<dbReference type="InterPro" id="IPR050951">
    <property type="entry name" value="Retrovirus_Pol_polyprotein"/>
</dbReference>